<evidence type="ECO:0000256" key="2">
    <source>
        <dbReference type="ARBA" id="ARBA00022737"/>
    </source>
</evidence>
<dbReference type="Proteomes" id="UP001159364">
    <property type="component" value="Linkage Group LG05"/>
</dbReference>
<dbReference type="InterPro" id="IPR001611">
    <property type="entry name" value="Leu-rich_rpt"/>
</dbReference>
<dbReference type="GO" id="GO:0006952">
    <property type="term" value="P:defense response"/>
    <property type="evidence" value="ECO:0007669"/>
    <property type="project" value="UniProtKB-KW"/>
</dbReference>
<keyword evidence="3" id="KW-0611">Plant defense</keyword>
<dbReference type="Pfam" id="PF20160">
    <property type="entry name" value="C-JID"/>
    <property type="match status" value="1"/>
</dbReference>
<proteinExistence type="predicted"/>
<dbReference type="PROSITE" id="PS51450">
    <property type="entry name" value="LRR"/>
    <property type="match status" value="1"/>
</dbReference>
<keyword evidence="1" id="KW-0433">Leucine-rich repeat</keyword>
<name>A0AAV8TGC7_9ROSI</name>
<evidence type="ECO:0000313" key="6">
    <source>
        <dbReference type="EMBL" id="KAJ8765229.1"/>
    </source>
</evidence>
<evidence type="ECO:0000259" key="5">
    <source>
        <dbReference type="Pfam" id="PF20160"/>
    </source>
</evidence>
<evidence type="ECO:0000256" key="1">
    <source>
        <dbReference type="ARBA" id="ARBA00022614"/>
    </source>
</evidence>
<dbReference type="SUPFAM" id="SSF52058">
    <property type="entry name" value="L domain-like"/>
    <property type="match status" value="1"/>
</dbReference>
<dbReference type="Gene3D" id="3.80.10.10">
    <property type="entry name" value="Ribonuclease Inhibitor"/>
    <property type="match status" value="2"/>
</dbReference>
<feature type="region of interest" description="Disordered" evidence="4">
    <location>
        <begin position="468"/>
        <end position="497"/>
    </location>
</feature>
<evidence type="ECO:0000256" key="4">
    <source>
        <dbReference type="SAM" id="MobiDB-lite"/>
    </source>
</evidence>
<accession>A0AAV8TGC7</accession>
<organism evidence="6 7">
    <name type="scientific">Erythroxylum novogranatense</name>
    <dbReference type="NCBI Taxonomy" id="1862640"/>
    <lineage>
        <taxon>Eukaryota</taxon>
        <taxon>Viridiplantae</taxon>
        <taxon>Streptophyta</taxon>
        <taxon>Embryophyta</taxon>
        <taxon>Tracheophyta</taxon>
        <taxon>Spermatophyta</taxon>
        <taxon>Magnoliopsida</taxon>
        <taxon>eudicotyledons</taxon>
        <taxon>Gunneridae</taxon>
        <taxon>Pentapetalae</taxon>
        <taxon>rosids</taxon>
        <taxon>fabids</taxon>
        <taxon>Malpighiales</taxon>
        <taxon>Erythroxylaceae</taxon>
        <taxon>Erythroxylum</taxon>
    </lineage>
</organism>
<reference evidence="6 7" key="1">
    <citation type="submission" date="2021-09" db="EMBL/GenBank/DDBJ databases">
        <title>Genomic insights and catalytic innovation underlie evolution of tropane alkaloids biosynthesis.</title>
        <authorList>
            <person name="Wang Y.-J."/>
            <person name="Tian T."/>
            <person name="Huang J.-P."/>
            <person name="Huang S.-X."/>
        </authorList>
    </citation>
    <scope>NUCLEOTIDE SEQUENCE [LARGE SCALE GENOMIC DNA]</scope>
    <source>
        <strain evidence="6">KIB-2018</strain>
        <tissue evidence="6">Leaf</tissue>
    </source>
</reference>
<dbReference type="InterPro" id="IPR003591">
    <property type="entry name" value="Leu-rich_rpt_typical-subtyp"/>
</dbReference>
<dbReference type="PANTHER" id="PTHR36766:SF64">
    <property type="entry name" value="OS12G0206100 PROTEIN"/>
    <property type="match status" value="1"/>
</dbReference>
<evidence type="ECO:0000313" key="7">
    <source>
        <dbReference type="Proteomes" id="UP001159364"/>
    </source>
</evidence>
<evidence type="ECO:0000256" key="3">
    <source>
        <dbReference type="ARBA" id="ARBA00022821"/>
    </source>
</evidence>
<comment type="caution">
    <text evidence="6">The sequence shown here is derived from an EMBL/GenBank/DDBJ whole genome shotgun (WGS) entry which is preliminary data.</text>
</comment>
<sequence length="516" mass="58957">MTCSKIEQFWIKTKPLDTLKVLNLYNSDNLRKIGGFSGIPNLKILVLEQCKRLVKIHESVRILKRLVVLNLRYCISLMQLPNSICDLTSLKTLHLDGCSKLERLPERFGDIPRLEDISVSEVMKYSESEPTKLWDFLFGRFSKKKINPIAFMLPSFSTLSSLKQLDLSDCNLSEEVIPTDLGGFPSLETLNLSGNGFVNIPTNLIQLFKLQKVCFINCKRLRVLPDLPSSITCLRVDGCSSLEAFPNPCQKLTFKPWMLTFVNCFKLNDTRGAFAWLRSYLYFLLYSNRQGICCMEYDFTMLLPGSRIPDCFNHQEDDSSLKLQLPQNWCENKWMGFLICALFGPDGSSGSSQNIYCQLLAGPDLHNFIFQDATEIYLWEGTRINSDQLCLIFIPRDNTKSLDWWKSLNHFEVSFSPHNLKVKRCGLRLVHEEDIEEFVQCTNYKRPSENNQLVASSSDQDYCIVNGNEGRESEVEEPSGSSNSVGESPYKVPSGGLTSMITEVYSSKRRKTVKHY</sequence>
<dbReference type="SMART" id="SM00369">
    <property type="entry name" value="LRR_TYP"/>
    <property type="match status" value="3"/>
</dbReference>
<keyword evidence="2" id="KW-0677">Repeat</keyword>
<dbReference type="PANTHER" id="PTHR36766">
    <property type="entry name" value="PLANT BROAD-SPECTRUM MILDEW RESISTANCE PROTEIN RPW8"/>
    <property type="match status" value="1"/>
</dbReference>
<dbReference type="Pfam" id="PF00560">
    <property type="entry name" value="LRR_1"/>
    <property type="match status" value="2"/>
</dbReference>
<dbReference type="AlphaFoldDB" id="A0AAV8TGC7"/>
<feature type="domain" description="C-JID" evidence="5">
    <location>
        <begin position="303"/>
        <end position="436"/>
    </location>
</feature>
<dbReference type="InterPro" id="IPR045344">
    <property type="entry name" value="C-JID"/>
</dbReference>
<protein>
    <recommendedName>
        <fullName evidence="5">C-JID domain-containing protein</fullName>
    </recommendedName>
</protein>
<dbReference type="InterPro" id="IPR032675">
    <property type="entry name" value="LRR_dom_sf"/>
</dbReference>
<dbReference type="EMBL" id="JAIWQS010000005">
    <property type="protein sequence ID" value="KAJ8765229.1"/>
    <property type="molecule type" value="Genomic_DNA"/>
</dbReference>
<keyword evidence="7" id="KW-1185">Reference proteome</keyword>
<gene>
    <name evidence="6" type="ORF">K2173_011909</name>
</gene>